<dbReference type="EMBL" id="AP025732">
    <property type="protein sequence ID" value="BDI15863.1"/>
    <property type="molecule type" value="Genomic_DNA"/>
</dbReference>
<gene>
    <name evidence="3" type="ORF">ANSO36C_16650</name>
</gene>
<reference evidence="3" key="1">
    <citation type="submission" date="2022-04" db="EMBL/GenBank/DDBJ databases">
        <title>Complete genome sequence of a cyanobacterium, Nostoc sp. SO-36, isolated in Antarctica.</title>
        <authorList>
            <person name="Kanesaki Y."/>
            <person name="Effendi D."/>
            <person name="Sakamoto T."/>
            <person name="Ohtani S."/>
            <person name="Awai K."/>
        </authorList>
    </citation>
    <scope>NUCLEOTIDE SEQUENCE</scope>
    <source>
        <strain evidence="3">SO-36</strain>
    </source>
</reference>
<dbReference type="PANTHER" id="PTHR39639">
    <property type="entry name" value="CHROMOSOME 16, WHOLE GENOME SHOTGUN SEQUENCE"/>
    <property type="match status" value="1"/>
</dbReference>
<name>A0ABN6PXT3_NOSCO</name>
<proteinExistence type="predicted"/>
<dbReference type="InterPro" id="IPR004919">
    <property type="entry name" value="GmrSD_N"/>
</dbReference>
<sequence length="490" mass="55985">MTNTYHRDESYAELEPEVEEVVDTPDARPVSSQPHDWTISTLRDKYERGQIDLQPHYQREYVWEQKPELPSRLIESLLLQIPVPPLYFVRLNTGKIEVVDGQQRLTTLILFVTNKFKLQKLQKLSSLNGKLFQELSDQDQEKIIDAPIRSIVIDAGTNQDLRYEIFERLNRGAMALNEQEIRNCVYRGLFCDLLAELERDPNWRKIKGANLPGSRFIEREMILRFFSFANRIDYYGGNLKRFLNDYMGKYAPKEQAQVSELGAVFRQTMQNVYSVFGEYGGRLYSVDDDSPQDVGKWEKEFSISALDIQASALIGCSPTKVQALAKPICEAYKFYLATNPQVRLAISRRPAGTEATKTRWFGFKTVVQEILNEPVTSGIAGELLFEAKALFRAGYFPAAGARAGVILEHHLKALCAIQNPPILTRGDTINPLNDALKAAQIYDQTQHRRIQVMGDIRNRCSHSVSNPPSKEEAWELIEDVNTFVHSYPVK</sequence>
<dbReference type="PANTHER" id="PTHR39639:SF1">
    <property type="entry name" value="DUF262 DOMAIN-CONTAINING PROTEIN"/>
    <property type="match status" value="1"/>
</dbReference>
<feature type="compositionally biased region" description="Acidic residues" evidence="1">
    <location>
        <begin position="11"/>
        <end position="23"/>
    </location>
</feature>
<dbReference type="Proteomes" id="UP001055453">
    <property type="component" value="Chromosome"/>
</dbReference>
<organism evidence="3 4">
    <name type="scientific">Nostoc cf. commune SO-36</name>
    <dbReference type="NCBI Taxonomy" id="449208"/>
    <lineage>
        <taxon>Bacteria</taxon>
        <taxon>Bacillati</taxon>
        <taxon>Cyanobacteriota</taxon>
        <taxon>Cyanophyceae</taxon>
        <taxon>Nostocales</taxon>
        <taxon>Nostocaceae</taxon>
        <taxon>Nostoc</taxon>
    </lineage>
</organism>
<accession>A0ABN6PXT3</accession>
<evidence type="ECO:0000259" key="2">
    <source>
        <dbReference type="Pfam" id="PF03235"/>
    </source>
</evidence>
<protein>
    <recommendedName>
        <fullName evidence="2">GmrSD restriction endonucleases N-terminal domain-containing protein</fullName>
    </recommendedName>
</protein>
<dbReference type="RefSeq" id="WP_251959146.1">
    <property type="nucleotide sequence ID" value="NZ_AP025732.1"/>
</dbReference>
<evidence type="ECO:0000313" key="3">
    <source>
        <dbReference type="EMBL" id="BDI15863.1"/>
    </source>
</evidence>
<dbReference type="Pfam" id="PF03235">
    <property type="entry name" value="GmrSD_N"/>
    <property type="match status" value="1"/>
</dbReference>
<evidence type="ECO:0000313" key="4">
    <source>
        <dbReference type="Proteomes" id="UP001055453"/>
    </source>
</evidence>
<feature type="region of interest" description="Disordered" evidence="1">
    <location>
        <begin position="1"/>
        <end position="34"/>
    </location>
</feature>
<feature type="compositionally biased region" description="Basic and acidic residues" evidence="1">
    <location>
        <begin position="1"/>
        <end position="10"/>
    </location>
</feature>
<evidence type="ECO:0000256" key="1">
    <source>
        <dbReference type="SAM" id="MobiDB-lite"/>
    </source>
</evidence>
<keyword evidence="4" id="KW-1185">Reference proteome</keyword>
<feature type="domain" description="GmrSD restriction endonucleases N-terminal" evidence="2">
    <location>
        <begin position="40"/>
        <end position="185"/>
    </location>
</feature>